<keyword evidence="2" id="KW-1185">Reference proteome</keyword>
<accession>A0A5B7GIV0</accession>
<name>A0A5B7GIV0_PORTR</name>
<comment type="caution">
    <text evidence="1">The sequence shown here is derived from an EMBL/GenBank/DDBJ whole genome shotgun (WGS) entry which is preliminary data.</text>
</comment>
<protein>
    <submittedName>
        <fullName evidence="1">Uncharacterized protein</fullName>
    </submittedName>
</protein>
<reference evidence="1 2" key="1">
    <citation type="submission" date="2019-05" db="EMBL/GenBank/DDBJ databases">
        <title>Another draft genome of Portunus trituberculatus and its Hox gene families provides insights of decapod evolution.</title>
        <authorList>
            <person name="Jeong J.-H."/>
            <person name="Song I."/>
            <person name="Kim S."/>
            <person name="Choi T."/>
            <person name="Kim D."/>
            <person name="Ryu S."/>
            <person name="Kim W."/>
        </authorList>
    </citation>
    <scope>NUCLEOTIDE SEQUENCE [LARGE SCALE GENOMIC DNA]</scope>
    <source>
        <tissue evidence="1">Muscle</tissue>
    </source>
</reference>
<sequence>MVGRWGVPGQHENVEWLVDVFAESGLFLPNTSFQHKMIHPYTWRRGVQDEQKGFIGYMAVNKAITVPVYKGSGR</sequence>
<dbReference type="Proteomes" id="UP000324222">
    <property type="component" value="Unassembled WGS sequence"/>
</dbReference>
<dbReference type="EMBL" id="VSRR010014583">
    <property type="protein sequence ID" value="MPC57197.1"/>
    <property type="molecule type" value="Genomic_DNA"/>
</dbReference>
<organism evidence="1 2">
    <name type="scientific">Portunus trituberculatus</name>
    <name type="common">Swimming crab</name>
    <name type="synonym">Neptunus trituberculatus</name>
    <dbReference type="NCBI Taxonomy" id="210409"/>
    <lineage>
        <taxon>Eukaryota</taxon>
        <taxon>Metazoa</taxon>
        <taxon>Ecdysozoa</taxon>
        <taxon>Arthropoda</taxon>
        <taxon>Crustacea</taxon>
        <taxon>Multicrustacea</taxon>
        <taxon>Malacostraca</taxon>
        <taxon>Eumalacostraca</taxon>
        <taxon>Eucarida</taxon>
        <taxon>Decapoda</taxon>
        <taxon>Pleocyemata</taxon>
        <taxon>Brachyura</taxon>
        <taxon>Eubrachyura</taxon>
        <taxon>Portunoidea</taxon>
        <taxon>Portunidae</taxon>
        <taxon>Portuninae</taxon>
        <taxon>Portunus</taxon>
    </lineage>
</organism>
<evidence type="ECO:0000313" key="1">
    <source>
        <dbReference type="EMBL" id="MPC57197.1"/>
    </source>
</evidence>
<dbReference type="AlphaFoldDB" id="A0A5B7GIV0"/>
<proteinExistence type="predicted"/>
<gene>
    <name evidence="1" type="ORF">E2C01_051172</name>
</gene>
<evidence type="ECO:0000313" key="2">
    <source>
        <dbReference type="Proteomes" id="UP000324222"/>
    </source>
</evidence>